<dbReference type="Proteomes" id="UP000749559">
    <property type="component" value="Unassembled WGS sequence"/>
</dbReference>
<dbReference type="EMBL" id="CAIIXF020000010">
    <property type="protein sequence ID" value="CAH1797292.1"/>
    <property type="molecule type" value="Genomic_DNA"/>
</dbReference>
<dbReference type="OrthoDB" id="509497at2759"/>
<dbReference type="PANTHER" id="PTHR14939:SF5">
    <property type="entry name" value="F-BOX ONLY PROTEIN 22"/>
    <property type="match status" value="1"/>
</dbReference>
<accession>A0A8J1TYF4</accession>
<dbReference type="GO" id="GO:0000209">
    <property type="term" value="P:protein polyubiquitination"/>
    <property type="evidence" value="ECO:0007669"/>
    <property type="project" value="TreeGrafter"/>
</dbReference>
<dbReference type="InterPro" id="IPR019494">
    <property type="entry name" value="FIST_C"/>
</dbReference>
<dbReference type="GO" id="GO:0032436">
    <property type="term" value="P:positive regulation of proteasomal ubiquitin-dependent protein catabolic process"/>
    <property type="evidence" value="ECO:0007669"/>
    <property type="project" value="TreeGrafter"/>
</dbReference>
<organism evidence="1 2">
    <name type="scientific">Owenia fusiformis</name>
    <name type="common">Polychaete worm</name>
    <dbReference type="NCBI Taxonomy" id="6347"/>
    <lineage>
        <taxon>Eukaryota</taxon>
        <taxon>Metazoa</taxon>
        <taxon>Spiralia</taxon>
        <taxon>Lophotrochozoa</taxon>
        <taxon>Annelida</taxon>
        <taxon>Polychaeta</taxon>
        <taxon>Sedentaria</taxon>
        <taxon>Canalipalpata</taxon>
        <taxon>Sabellida</taxon>
        <taxon>Oweniida</taxon>
        <taxon>Oweniidae</taxon>
        <taxon>Owenia</taxon>
    </lineage>
</organism>
<dbReference type="SMART" id="SM00256">
    <property type="entry name" value="FBOX"/>
    <property type="match status" value="1"/>
</dbReference>
<dbReference type="AlphaFoldDB" id="A0A8J1TYF4"/>
<dbReference type="Pfam" id="PF00646">
    <property type="entry name" value="F-box"/>
    <property type="match status" value="1"/>
</dbReference>
<proteinExistence type="predicted"/>
<protein>
    <submittedName>
        <fullName evidence="1">Uncharacterized protein</fullName>
    </submittedName>
</protein>
<comment type="caution">
    <text evidence="1">The sequence shown here is derived from an EMBL/GenBank/DDBJ whole genome shotgun (WGS) entry which is preliminary data.</text>
</comment>
<dbReference type="Pfam" id="PF10442">
    <property type="entry name" value="FIST_C"/>
    <property type="match status" value="1"/>
</dbReference>
<dbReference type="InterPro" id="IPR036047">
    <property type="entry name" value="F-box-like_dom_sf"/>
</dbReference>
<sequence length="422" mass="47408">MADVLMKNIAENIGENETETVSSSVNILNDLSEIIEDVLRKLPAKSLNTCSRVCKRWHDSVKRIKKRRQQFSWIHYEESMATNIKDEIDSVLQNMSSEPGTALIFCSNALQMEQIKTTPEEHVGQEAHQTRARSKKVTVLDYIKSQLPQQCRVATSVTAGVVSTTFDNTKCSESETDGSLTCLLLPKIPGLDIYTFSFDGFMDLPDSEPESNYFNWRSEHCLWGIQNNPGFPEGVIPKLLLQLSADHYFPNQALTAALYGYFKQKIVVAGGMVDDVYLESCQEDDDDDILRREMSTLGIAFCGDDTKVASVIVPADVTNPKQVESVMSQLRGSHIPDSNRIGFMFACIGRGYGLYHKQNVESEIFRKLFPKTPLYGFYGNGEIGYNYLPDYSDIKTCDESSDEELPIFQHGYTTIIVLVSLS</sequence>
<evidence type="ECO:0000313" key="1">
    <source>
        <dbReference type="EMBL" id="CAH1797292.1"/>
    </source>
</evidence>
<reference evidence="1" key="1">
    <citation type="submission" date="2022-03" db="EMBL/GenBank/DDBJ databases">
        <authorList>
            <person name="Martin C."/>
        </authorList>
    </citation>
    <scope>NUCLEOTIDE SEQUENCE</scope>
</reference>
<gene>
    <name evidence="1" type="ORF">OFUS_LOCUS21609</name>
</gene>
<dbReference type="Gene3D" id="1.20.1280.50">
    <property type="match status" value="1"/>
</dbReference>
<evidence type="ECO:0000313" key="2">
    <source>
        <dbReference type="Proteomes" id="UP000749559"/>
    </source>
</evidence>
<dbReference type="SUPFAM" id="SSF81383">
    <property type="entry name" value="F-box domain"/>
    <property type="match status" value="1"/>
</dbReference>
<keyword evidence="2" id="KW-1185">Reference proteome</keyword>
<dbReference type="PANTHER" id="PTHR14939">
    <property type="entry name" value="F-BOX ONLY PROTEIN 22"/>
    <property type="match status" value="1"/>
</dbReference>
<name>A0A8J1TYF4_OWEFU</name>
<dbReference type="InterPro" id="IPR001810">
    <property type="entry name" value="F-box_dom"/>
</dbReference>